<evidence type="ECO:0000256" key="12">
    <source>
        <dbReference type="ARBA" id="ARBA00029354"/>
    </source>
</evidence>
<dbReference type="InterPro" id="IPR002176">
    <property type="entry name" value="X-over_junc_endoDNase_RuvC"/>
</dbReference>
<evidence type="ECO:0000256" key="1">
    <source>
        <dbReference type="ARBA" id="ARBA00009518"/>
    </source>
</evidence>
<dbReference type="EMBL" id="RQHV01000042">
    <property type="protein sequence ID" value="TGN11114.1"/>
    <property type="molecule type" value="Genomic_DNA"/>
</dbReference>
<evidence type="ECO:0000256" key="9">
    <source>
        <dbReference type="ARBA" id="ARBA00023125"/>
    </source>
</evidence>
<evidence type="ECO:0000256" key="13">
    <source>
        <dbReference type="HAMAP-Rule" id="MF_00034"/>
    </source>
</evidence>
<feature type="binding site" evidence="13">
    <location>
        <position position="75"/>
    </location>
    <ligand>
        <name>Mg(2+)</name>
        <dbReference type="ChEBI" id="CHEBI:18420"/>
        <label>2</label>
    </ligand>
</feature>
<dbReference type="HAMAP" id="MF_00034">
    <property type="entry name" value="RuvC"/>
    <property type="match status" value="1"/>
</dbReference>
<evidence type="ECO:0000256" key="10">
    <source>
        <dbReference type="ARBA" id="ARBA00023172"/>
    </source>
</evidence>
<evidence type="ECO:0000256" key="3">
    <source>
        <dbReference type="ARBA" id="ARBA00022722"/>
    </source>
</evidence>
<dbReference type="InterPro" id="IPR012337">
    <property type="entry name" value="RNaseH-like_sf"/>
</dbReference>
<keyword evidence="8 13" id="KW-0460">Magnesium</keyword>
<comment type="subunit">
    <text evidence="13">Homodimer which binds Holliday junction (HJ) DNA. The HJ becomes 2-fold symmetrical on binding to RuvC with unstacked arms; it has a different conformation from HJ DNA in complex with RuvA. In the full resolvosome a probable DNA-RuvA(4)-RuvB(12)-RuvC(2) complex forms which resolves the HJ.</text>
</comment>
<evidence type="ECO:0000256" key="4">
    <source>
        <dbReference type="ARBA" id="ARBA00022723"/>
    </source>
</evidence>
<comment type="function">
    <text evidence="13">The RuvA-RuvB-RuvC complex processes Holliday junction (HJ) DNA during genetic recombination and DNA repair. Endonuclease that resolves HJ intermediates. Cleaves cruciform DNA by making single-stranded nicks across the HJ at symmetrical positions within the homologous arms, yielding a 5'-phosphate and a 3'-hydroxyl group; requires a central core of homology in the junction. The consensus cleavage sequence is 5'-(A/T)TT(C/G)-3'. Cleavage occurs on the 3'-side of the TT dinucleotide at the point of strand exchange. HJ branch migration catalyzed by RuvA-RuvB allows RuvC to scan DNA until it finds its consensus sequence, where it cleaves and resolves the cruciform DNA.</text>
</comment>
<keyword evidence="6 13" id="KW-0227">DNA damage</keyword>
<comment type="subcellular location">
    <subcellularLocation>
        <location evidence="13">Cytoplasm</location>
    </subcellularLocation>
</comment>
<dbReference type="RefSeq" id="WP_135763868.1">
    <property type="nucleotide sequence ID" value="NZ_RQHV01000042.1"/>
</dbReference>
<feature type="active site" evidence="13">
    <location>
        <position position="75"/>
    </location>
</feature>
<evidence type="ECO:0000256" key="5">
    <source>
        <dbReference type="ARBA" id="ARBA00022759"/>
    </source>
</evidence>
<feature type="active site" evidence="13">
    <location>
        <position position="12"/>
    </location>
</feature>
<keyword evidence="3 13" id="KW-0540">Nuclease</keyword>
<protein>
    <recommendedName>
        <fullName evidence="13">Crossover junction endodeoxyribonuclease RuvC</fullName>
        <ecNumber evidence="13">3.1.21.10</ecNumber>
    </recommendedName>
    <alternativeName>
        <fullName evidence="13">Holliday junction nuclease RuvC</fullName>
    </alternativeName>
    <alternativeName>
        <fullName evidence="13">Holliday junction resolvase RuvC</fullName>
    </alternativeName>
</protein>
<keyword evidence="7 13" id="KW-0378">Hydrolase</keyword>
<dbReference type="GO" id="GO:0003677">
    <property type="term" value="F:DNA binding"/>
    <property type="evidence" value="ECO:0007669"/>
    <property type="project" value="UniProtKB-KW"/>
</dbReference>
<organism evidence="14 15">
    <name type="scientific">Leptospira ilyithenensis</name>
    <dbReference type="NCBI Taxonomy" id="2484901"/>
    <lineage>
        <taxon>Bacteria</taxon>
        <taxon>Pseudomonadati</taxon>
        <taxon>Spirochaetota</taxon>
        <taxon>Spirochaetia</taxon>
        <taxon>Leptospirales</taxon>
        <taxon>Leptospiraceae</taxon>
        <taxon>Leptospira</taxon>
    </lineage>
</organism>
<evidence type="ECO:0000256" key="7">
    <source>
        <dbReference type="ARBA" id="ARBA00022801"/>
    </source>
</evidence>
<comment type="similarity">
    <text evidence="1 13">Belongs to the RuvC family.</text>
</comment>
<keyword evidence="2 13" id="KW-0963">Cytoplasm</keyword>
<dbReference type="GO" id="GO:0048476">
    <property type="term" value="C:Holliday junction resolvase complex"/>
    <property type="evidence" value="ECO:0007669"/>
    <property type="project" value="UniProtKB-UniRule"/>
</dbReference>
<evidence type="ECO:0000313" key="14">
    <source>
        <dbReference type="EMBL" id="TGN11114.1"/>
    </source>
</evidence>
<dbReference type="FunFam" id="3.30.420.10:FF:000002">
    <property type="entry name" value="Crossover junction endodeoxyribonuclease RuvC"/>
    <property type="match status" value="1"/>
</dbReference>
<evidence type="ECO:0000256" key="2">
    <source>
        <dbReference type="ARBA" id="ARBA00022490"/>
    </source>
</evidence>
<dbReference type="PANTHER" id="PTHR30194:SF3">
    <property type="entry name" value="CROSSOVER JUNCTION ENDODEOXYRIBONUCLEASE RUVC"/>
    <property type="match status" value="1"/>
</dbReference>
<dbReference type="InterPro" id="IPR036397">
    <property type="entry name" value="RNaseH_sf"/>
</dbReference>
<feature type="binding site" evidence="13">
    <location>
        <position position="148"/>
    </location>
    <ligand>
        <name>Mg(2+)</name>
        <dbReference type="ChEBI" id="CHEBI:18420"/>
        <label>1</label>
    </ligand>
</feature>
<evidence type="ECO:0000256" key="11">
    <source>
        <dbReference type="ARBA" id="ARBA00023204"/>
    </source>
</evidence>
<accession>A0A4R9LPV5</accession>
<keyword evidence="10 13" id="KW-0233">DNA recombination</keyword>
<dbReference type="OrthoDB" id="9805499at2"/>
<comment type="catalytic activity">
    <reaction evidence="12 13">
        <text>Endonucleolytic cleavage at a junction such as a reciprocal single-stranded crossover between two homologous DNA duplexes (Holliday junction).</text>
        <dbReference type="EC" id="3.1.21.10"/>
    </reaction>
</comment>
<feature type="active site" evidence="13">
    <location>
        <position position="148"/>
    </location>
</feature>
<evidence type="ECO:0000256" key="8">
    <source>
        <dbReference type="ARBA" id="ARBA00022842"/>
    </source>
</evidence>
<dbReference type="Gene3D" id="3.30.420.10">
    <property type="entry name" value="Ribonuclease H-like superfamily/Ribonuclease H"/>
    <property type="match status" value="1"/>
</dbReference>
<feature type="binding site" evidence="13">
    <location>
        <position position="12"/>
    </location>
    <ligand>
        <name>Mg(2+)</name>
        <dbReference type="ChEBI" id="CHEBI:18420"/>
        <label>1</label>
    </ligand>
</feature>
<dbReference type="Pfam" id="PF02075">
    <property type="entry name" value="RuvC"/>
    <property type="match status" value="1"/>
</dbReference>
<sequence length="176" mass="19151">MEAKGLRIIGIDPGSHRVGYAVLDFPDSNRSKPNLIIYGTIEVPPKTPSPDNLIQIKTELDQIINEFKPEFGSVEELFFVTNVTTGMRVSESRGVILLSLGENNIPVVQPTATQVKKGISANGNANKKEVRAAIKMILGFHDLKGHDDSWDAIAVAFVGKSLLHGFGQLKIKSSKT</sequence>
<reference evidence="14" key="1">
    <citation type="journal article" date="2019" name="PLoS Negl. Trop. Dis.">
        <title>Revisiting the worldwide diversity of Leptospira species in the environment.</title>
        <authorList>
            <person name="Vincent A.T."/>
            <person name="Schiettekatte O."/>
            <person name="Bourhy P."/>
            <person name="Veyrier F.J."/>
            <person name="Picardeau M."/>
        </authorList>
    </citation>
    <scope>NUCLEOTIDE SEQUENCE [LARGE SCALE GENOMIC DNA]</scope>
    <source>
        <strain evidence="14">201400974</strain>
    </source>
</reference>
<dbReference type="PANTHER" id="PTHR30194">
    <property type="entry name" value="CROSSOVER JUNCTION ENDODEOXYRIBONUCLEASE RUVC"/>
    <property type="match status" value="1"/>
</dbReference>
<keyword evidence="5 13" id="KW-0255">Endonuclease</keyword>
<evidence type="ECO:0000313" key="15">
    <source>
        <dbReference type="Proteomes" id="UP000298264"/>
    </source>
</evidence>
<dbReference type="AlphaFoldDB" id="A0A4R9LPV5"/>
<dbReference type="Proteomes" id="UP000298264">
    <property type="component" value="Unassembled WGS sequence"/>
</dbReference>
<evidence type="ECO:0000256" key="6">
    <source>
        <dbReference type="ARBA" id="ARBA00022763"/>
    </source>
</evidence>
<dbReference type="EC" id="3.1.21.10" evidence="13"/>
<comment type="caution">
    <text evidence="14">The sequence shown here is derived from an EMBL/GenBank/DDBJ whole genome shotgun (WGS) entry which is preliminary data.</text>
</comment>
<dbReference type="GO" id="GO:0000287">
    <property type="term" value="F:magnesium ion binding"/>
    <property type="evidence" value="ECO:0007669"/>
    <property type="project" value="UniProtKB-UniRule"/>
</dbReference>
<dbReference type="GO" id="GO:0005737">
    <property type="term" value="C:cytoplasm"/>
    <property type="evidence" value="ECO:0007669"/>
    <property type="project" value="UniProtKB-SubCell"/>
</dbReference>
<proteinExistence type="inferred from homology"/>
<dbReference type="GO" id="GO:0008821">
    <property type="term" value="F:crossover junction DNA endonuclease activity"/>
    <property type="evidence" value="ECO:0007669"/>
    <property type="project" value="UniProtKB-UniRule"/>
</dbReference>
<dbReference type="SUPFAM" id="SSF53098">
    <property type="entry name" value="Ribonuclease H-like"/>
    <property type="match status" value="1"/>
</dbReference>
<keyword evidence="11 13" id="KW-0234">DNA repair</keyword>
<dbReference type="PRINTS" id="PR00696">
    <property type="entry name" value="RSOLVASERUVC"/>
</dbReference>
<keyword evidence="4 13" id="KW-0479">Metal-binding</keyword>
<dbReference type="CDD" id="cd16962">
    <property type="entry name" value="RuvC"/>
    <property type="match status" value="1"/>
</dbReference>
<keyword evidence="15" id="KW-1185">Reference proteome</keyword>
<gene>
    <name evidence="13" type="primary">ruvC</name>
    <name evidence="14" type="ORF">EHS11_08120</name>
</gene>
<keyword evidence="9 13" id="KW-0238">DNA-binding</keyword>
<comment type="cofactor">
    <cofactor evidence="13">
        <name>Mg(2+)</name>
        <dbReference type="ChEBI" id="CHEBI:18420"/>
    </cofactor>
    <text evidence="13">Binds 2 Mg(2+) ion per subunit.</text>
</comment>
<dbReference type="GO" id="GO:0006310">
    <property type="term" value="P:DNA recombination"/>
    <property type="evidence" value="ECO:0007669"/>
    <property type="project" value="UniProtKB-UniRule"/>
</dbReference>
<name>A0A4R9LPV5_9LEPT</name>
<dbReference type="GO" id="GO:0006281">
    <property type="term" value="P:DNA repair"/>
    <property type="evidence" value="ECO:0007669"/>
    <property type="project" value="UniProtKB-UniRule"/>
</dbReference>